<dbReference type="InterPro" id="IPR036388">
    <property type="entry name" value="WH-like_DNA-bd_sf"/>
</dbReference>
<reference evidence="5 6" key="1">
    <citation type="journal article" date="2007" name="Science">
        <title>Sea anemone genome reveals ancestral eumetazoan gene repertoire and genomic organization.</title>
        <authorList>
            <person name="Putnam N.H."/>
            <person name="Srivastava M."/>
            <person name="Hellsten U."/>
            <person name="Dirks B."/>
            <person name="Chapman J."/>
            <person name="Salamov A."/>
            <person name="Terry A."/>
            <person name="Shapiro H."/>
            <person name="Lindquist E."/>
            <person name="Kapitonov V.V."/>
            <person name="Jurka J."/>
            <person name="Genikhovich G."/>
            <person name="Grigoriev I.V."/>
            <person name="Lucas S.M."/>
            <person name="Steele R.E."/>
            <person name="Finnerty J.R."/>
            <person name="Technau U."/>
            <person name="Martindale M.Q."/>
            <person name="Rokhsar D.S."/>
        </authorList>
    </citation>
    <scope>NUCLEOTIDE SEQUENCE [LARGE SCALE GENOMIC DNA]</scope>
    <source>
        <strain evidence="6">CH2 X CH6</strain>
    </source>
</reference>
<sequence length="82" mass="10145">IHLWEFLEELLDNKAYSPKFITWVSRDDGMFRLVDSKAVARLWGQRKNRHDMTYEKMSRAIRYYYERKIIKHVDGQKLNYQF</sequence>
<organism evidence="5 6">
    <name type="scientific">Nematostella vectensis</name>
    <name type="common">Starlet sea anemone</name>
    <dbReference type="NCBI Taxonomy" id="45351"/>
    <lineage>
        <taxon>Eukaryota</taxon>
        <taxon>Metazoa</taxon>
        <taxon>Cnidaria</taxon>
        <taxon>Anthozoa</taxon>
        <taxon>Hexacorallia</taxon>
        <taxon>Actiniaria</taxon>
        <taxon>Edwardsiidae</taxon>
        <taxon>Nematostella</taxon>
    </lineage>
</organism>
<feature type="non-terminal residue" evidence="5">
    <location>
        <position position="1"/>
    </location>
</feature>
<dbReference type="Pfam" id="PF00178">
    <property type="entry name" value="Ets"/>
    <property type="match status" value="1"/>
</dbReference>
<dbReference type="AlphaFoldDB" id="A7RQM1"/>
<dbReference type="PROSITE" id="PS50061">
    <property type="entry name" value="ETS_DOMAIN_3"/>
    <property type="match status" value="1"/>
</dbReference>
<dbReference type="GO" id="GO:0030154">
    <property type="term" value="P:cell differentiation"/>
    <property type="evidence" value="ECO:0000318"/>
    <property type="project" value="GO_Central"/>
</dbReference>
<dbReference type="PROSITE" id="PS00346">
    <property type="entry name" value="ETS_DOMAIN_2"/>
    <property type="match status" value="1"/>
</dbReference>
<dbReference type="GO" id="GO:0006357">
    <property type="term" value="P:regulation of transcription by RNA polymerase II"/>
    <property type="evidence" value="ECO:0000318"/>
    <property type="project" value="GO_Central"/>
</dbReference>
<proteinExistence type="inferred from homology"/>
<dbReference type="GO" id="GO:0043565">
    <property type="term" value="F:sequence-specific DNA binding"/>
    <property type="evidence" value="ECO:0007669"/>
    <property type="project" value="InterPro"/>
</dbReference>
<evidence type="ECO:0000256" key="1">
    <source>
        <dbReference type="ARBA" id="ARBA00005562"/>
    </source>
</evidence>
<dbReference type="Gene3D" id="1.10.10.10">
    <property type="entry name" value="Winged helix-like DNA-binding domain superfamily/Winged helix DNA-binding domain"/>
    <property type="match status" value="1"/>
</dbReference>
<dbReference type="HOGENOM" id="CLU_099695_1_1_1"/>
<dbReference type="OMA" id="IVASMWG"/>
<dbReference type="GO" id="GO:0005634">
    <property type="term" value="C:nucleus"/>
    <property type="evidence" value="ECO:0000318"/>
    <property type="project" value="GO_Central"/>
</dbReference>
<dbReference type="InterPro" id="IPR000418">
    <property type="entry name" value="Ets_dom"/>
</dbReference>
<dbReference type="FunFam" id="1.10.10.10:FF:001381">
    <property type="entry name" value="Predicted protein"/>
    <property type="match status" value="1"/>
</dbReference>
<evidence type="ECO:0000256" key="2">
    <source>
        <dbReference type="ARBA" id="ARBA00023125"/>
    </source>
</evidence>
<dbReference type="SMART" id="SM00413">
    <property type="entry name" value="ETS"/>
    <property type="match status" value="1"/>
</dbReference>
<feature type="non-terminal residue" evidence="5">
    <location>
        <position position="82"/>
    </location>
</feature>
<dbReference type="InterPro" id="IPR046328">
    <property type="entry name" value="ETS_fam"/>
</dbReference>
<gene>
    <name evidence="5" type="ORF">NEMVEDRAFT_v1g67598</name>
</gene>
<dbReference type="SUPFAM" id="SSF46785">
    <property type="entry name" value="Winged helix' DNA-binding domain"/>
    <property type="match status" value="1"/>
</dbReference>
<evidence type="ECO:0000313" key="5">
    <source>
        <dbReference type="EMBL" id="EDO46190.1"/>
    </source>
</evidence>
<dbReference type="PRINTS" id="PR00454">
    <property type="entry name" value="ETSDOMAIN"/>
</dbReference>
<dbReference type="Proteomes" id="UP000001593">
    <property type="component" value="Unassembled WGS sequence"/>
</dbReference>
<keyword evidence="6" id="KW-1185">Reference proteome</keyword>
<protein>
    <recommendedName>
        <fullName evidence="4">ETS domain-containing protein</fullName>
    </recommendedName>
</protein>
<evidence type="ECO:0000259" key="4">
    <source>
        <dbReference type="PROSITE" id="PS50061"/>
    </source>
</evidence>
<dbReference type="EMBL" id="DS469529">
    <property type="protein sequence ID" value="EDO46190.1"/>
    <property type="molecule type" value="Genomic_DNA"/>
</dbReference>
<dbReference type="PANTHER" id="PTHR11849">
    <property type="entry name" value="ETS"/>
    <property type="match status" value="1"/>
</dbReference>
<keyword evidence="2 3" id="KW-0238">DNA-binding</keyword>
<keyword evidence="3" id="KW-0539">Nucleus</keyword>
<accession>A7RQM1</accession>
<feature type="domain" description="ETS" evidence="4">
    <location>
        <begin position="1"/>
        <end position="82"/>
    </location>
</feature>
<dbReference type="PhylomeDB" id="A7RQM1"/>
<dbReference type="STRING" id="45351.A7RQM1"/>
<dbReference type="GO" id="GO:0000981">
    <property type="term" value="F:DNA-binding transcription factor activity, RNA polymerase II-specific"/>
    <property type="evidence" value="ECO:0000318"/>
    <property type="project" value="GO_Central"/>
</dbReference>
<dbReference type="InterPro" id="IPR036390">
    <property type="entry name" value="WH_DNA-bd_sf"/>
</dbReference>
<dbReference type="InParanoid" id="A7RQM1"/>
<evidence type="ECO:0000256" key="3">
    <source>
        <dbReference type="RuleBase" id="RU004019"/>
    </source>
</evidence>
<dbReference type="eggNOG" id="KOG3804">
    <property type="taxonomic scope" value="Eukaryota"/>
</dbReference>
<name>A7RQM1_NEMVE</name>
<evidence type="ECO:0000313" key="6">
    <source>
        <dbReference type="Proteomes" id="UP000001593"/>
    </source>
</evidence>
<comment type="subcellular location">
    <subcellularLocation>
        <location evidence="3">Nucleus</location>
    </subcellularLocation>
</comment>
<comment type="similarity">
    <text evidence="1 3">Belongs to the ETS family.</text>
</comment>
<dbReference type="PANTHER" id="PTHR11849:SF191">
    <property type="entry name" value="ECDYSONE-INDUCED PROTEIN 74EF ISOFORM B"/>
    <property type="match status" value="1"/>
</dbReference>